<dbReference type="EMBL" id="CP026243">
    <property type="protein sequence ID" value="AWO96044.1"/>
    <property type="molecule type" value="Genomic_DNA"/>
</dbReference>
<reference evidence="1 2" key="1">
    <citation type="submission" date="2017-12" db="EMBL/GenBank/DDBJ databases">
        <title>Integrating genomic resources of turbot (Scophthalmus maximus) in depth evaluation of genetic and physical mapping variation across individuals.</title>
        <authorList>
            <person name="Martinez P."/>
        </authorList>
    </citation>
    <scope>NUCLEOTIDE SEQUENCE [LARGE SCALE GENOMIC DNA]</scope>
</reference>
<keyword evidence="2" id="KW-1185">Reference proteome</keyword>
<proteinExistence type="predicted"/>
<accession>A0A2U9AWK3</accession>
<dbReference type="AlphaFoldDB" id="A0A2U9AWK3"/>
<evidence type="ECO:0000313" key="1">
    <source>
        <dbReference type="EMBL" id="AWO96044.1"/>
    </source>
</evidence>
<sequence>MVFFNLPLPSAIPPSTVTQTQAVPYITQQYRQRRQESERTGTFKRKYERKTDVILCKKCLRERKPPSHLQYFGNWYCEESETQTYVEWRTGLEKLGFGKKKPGNDNPPAS</sequence>
<dbReference type="Proteomes" id="UP000246464">
    <property type="component" value="Chromosome 1"/>
</dbReference>
<protein>
    <submittedName>
        <fullName evidence="1">Uncharacterized protein</fullName>
    </submittedName>
</protein>
<gene>
    <name evidence="1" type="ORF">SMAX5B_006830</name>
</gene>
<name>A0A2U9AWK3_SCOMX</name>
<evidence type="ECO:0000313" key="2">
    <source>
        <dbReference type="Proteomes" id="UP000246464"/>
    </source>
</evidence>
<organism evidence="1 2">
    <name type="scientific">Scophthalmus maximus</name>
    <name type="common">Turbot</name>
    <name type="synonym">Psetta maxima</name>
    <dbReference type="NCBI Taxonomy" id="52904"/>
    <lineage>
        <taxon>Eukaryota</taxon>
        <taxon>Metazoa</taxon>
        <taxon>Chordata</taxon>
        <taxon>Craniata</taxon>
        <taxon>Vertebrata</taxon>
        <taxon>Euteleostomi</taxon>
        <taxon>Actinopterygii</taxon>
        <taxon>Neopterygii</taxon>
        <taxon>Teleostei</taxon>
        <taxon>Neoteleostei</taxon>
        <taxon>Acanthomorphata</taxon>
        <taxon>Carangaria</taxon>
        <taxon>Pleuronectiformes</taxon>
        <taxon>Pleuronectoidei</taxon>
        <taxon>Scophthalmidae</taxon>
        <taxon>Scophthalmus</taxon>
    </lineage>
</organism>